<dbReference type="Pfam" id="PF13937">
    <property type="entry name" value="DUF4212"/>
    <property type="match status" value="1"/>
</dbReference>
<protein>
    <submittedName>
        <fullName evidence="2">DUF4212 domain-containing protein</fullName>
    </submittedName>
</protein>
<dbReference type="Proteomes" id="UP000253772">
    <property type="component" value="Chromosome c1"/>
</dbReference>
<dbReference type="NCBIfam" id="TIGR03647">
    <property type="entry name" value="Na_symport_sm"/>
    <property type="match status" value="1"/>
</dbReference>
<evidence type="ECO:0000313" key="2">
    <source>
        <dbReference type="EMBL" id="QBP08656.1"/>
    </source>
</evidence>
<dbReference type="RefSeq" id="WP_024569470.1">
    <property type="nucleotide sequence ID" value="NZ_CP037900.1"/>
</dbReference>
<dbReference type="InterPro" id="IPR019886">
    <property type="entry name" value="Na_symporter_ssu"/>
</dbReference>
<dbReference type="AlphaFoldDB" id="A0A132HH94"/>
<dbReference type="EMBL" id="CP037900">
    <property type="protein sequence ID" value="QBP08656.1"/>
    <property type="molecule type" value="Genomic_DNA"/>
</dbReference>
<gene>
    <name evidence="2" type="ORF">DDF84_002305</name>
</gene>
<dbReference type="OrthoDB" id="9797746at2"/>
<proteinExistence type="predicted"/>
<organism evidence="2 3">
    <name type="scientific">Cupriavidus metallidurans</name>
    <dbReference type="NCBI Taxonomy" id="119219"/>
    <lineage>
        <taxon>Bacteria</taxon>
        <taxon>Pseudomonadati</taxon>
        <taxon>Pseudomonadota</taxon>
        <taxon>Betaproteobacteria</taxon>
        <taxon>Burkholderiales</taxon>
        <taxon>Burkholderiaceae</taxon>
        <taxon>Cupriavidus</taxon>
    </lineage>
</organism>
<feature type="domain" description="Sodium symporter small subunit" evidence="1">
    <location>
        <begin position="16"/>
        <end position="86"/>
    </location>
</feature>
<name>A0A132HH94_9BURK</name>
<evidence type="ECO:0000313" key="3">
    <source>
        <dbReference type="Proteomes" id="UP000253772"/>
    </source>
</evidence>
<accession>A0A132HH94</accession>
<evidence type="ECO:0000259" key="1">
    <source>
        <dbReference type="Pfam" id="PF13937"/>
    </source>
</evidence>
<reference evidence="2 3" key="1">
    <citation type="submission" date="2019-03" db="EMBL/GenBank/DDBJ databases">
        <title>Comparative insights into the high quality Complete genome sequence of highly metal resistant Cupriavidus metallidurans strain BS1 isolated from a gold-copper mine.</title>
        <authorList>
            <person name="Mazhar H.S."/>
            <person name="Rensing C."/>
        </authorList>
    </citation>
    <scope>NUCLEOTIDE SEQUENCE [LARGE SCALE GENOMIC DNA]</scope>
    <source>
        <strain evidence="2 3">BS1</strain>
    </source>
</reference>
<sequence>MRKAPPDRMTPRERLAWRHNLRWIAVLLVIWFVVTFVVSWFARELRFDFFGWPFSFWAAAQGALIVYVAMAALYAWHMNRVDREIDSETSDAETHPALPTDPAGRS</sequence>